<dbReference type="InterPro" id="IPR045280">
    <property type="entry name" value="TIFY-like"/>
</dbReference>
<dbReference type="GO" id="GO:0005634">
    <property type="term" value="C:nucleus"/>
    <property type="evidence" value="ECO:0007669"/>
    <property type="project" value="UniProtKB-SubCell"/>
</dbReference>
<proteinExistence type="predicted"/>
<feature type="non-terminal residue" evidence="8">
    <location>
        <position position="1"/>
    </location>
</feature>
<keyword evidence="5 6" id="KW-0539">Nucleus</keyword>
<evidence type="ECO:0000313" key="8">
    <source>
        <dbReference type="EMBL" id="RDX73653.1"/>
    </source>
</evidence>
<keyword evidence="4" id="KW-0804">Transcription</keyword>
<dbReference type="Pfam" id="PF06203">
    <property type="entry name" value="CCT"/>
    <property type="match status" value="1"/>
</dbReference>
<dbReference type="EMBL" id="QJKJ01010448">
    <property type="protein sequence ID" value="RDX73653.1"/>
    <property type="molecule type" value="Genomic_DNA"/>
</dbReference>
<dbReference type="SUPFAM" id="SSF57716">
    <property type="entry name" value="Glucocorticoid receptor-like (DNA-binding domain)"/>
    <property type="match status" value="1"/>
</dbReference>
<feature type="domain" description="CCT" evidence="7">
    <location>
        <begin position="76"/>
        <end position="118"/>
    </location>
</feature>
<evidence type="ECO:0000259" key="7">
    <source>
        <dbReference type="PROSITE" id="PS51017"/>
    </source>
</evidence>
<gene>
    <name evidence="8" type="primary">GATA25</name>
    <name evidence="8" type="ORF">CR513_46707</name>
</gene>
<dbReference type="GO" id="GO:0006355">
    <property type="term" value="P:regulation of DNA-templated transcription"/>
    <property type="evidence" value="ECO:0007669"/>
    <property type="project" value="InterPro"/>
</dbReference>
<dbReference type="InterPro" id="IPR013088">
    <property type="entry name" value="Znf_NHR/GATA"/>
</dbReference>
<evidence type="ECO:0000256" key="4">
    <source>
        <dbReference type="ARBA" id="ARBA00023163"/>
    </source>
</evidence>
<dbReference type="Proteomes" id="UP000257109">
    <property type="component" value="Unassembled WGS sequence"/>
</dbReference>
<dbReference type="GO" id="GO:0008270">
    <property type="term" value="F:zinc ion binding"/>
    <property type="evidence" value="ECO:0007669"/>
    <property type="project" value="InterPro"/>
</dbReference>
<dbReference type="OrthoDB" id="1397352at2759"/>
<keyword evidence="9" id="KW-1185">Reference proteome</keyword>
<reference evidence="8" key="1">
    <citation type="submission" date="2018-05" db="EMBL/GenBank/DDBJ databases">
        <title>Draft genome of Mucuna pruriens seed.</title>
        <authorList>
            <person name="Nnadi N.E."/>
            <person name="Vos R."/>
            <person name="Hasami M.H."/>
            <person name="Devisetty U.K."/>
            <person name="Aguiy J.C."/>
        </authorList>
    </citation>
    <scope>NUCLEOTIDE SEQUENCE [LARGE SCALE GENOMIC DNA]</scope>
    <source>
        <strain evidence="8">JCA_2017</strain>
    </source>
</reference>
<dbReference type="PROSITE" id="PS51017">
    <property type="entry name" value="CCT"/>
    <property type="match status" value="1"/>
</dbReference>
<dbReference type="Gene3D" id="3.30.50.10">
    <property type="entry name" value="Erythroid Transcription Factor GATA-1, subunit A"/>
    <property type="match status" value="1"/>
</dbReference>
<organism evidence="8 9">
    <name type="scientific">Mucuna pruriens</name>
    <name type="common">Velvet bean</name>
    <name type="synonym">Dolichos pruriens</name>
    <dbReference type="NCBI Taxonomy" id="157652"/>
    <lineage>
        <taxon>Eukaryota</taxon>
        <taxon>Viridiplantae</taxon>
        <taxon>Streptophyta</taxon>
        <taxon>Embryophyta</taxon>
        <taxon>Tracheophyta</taxon>
        <taxon>Spermatophyta</taxon>
        <taxon>Magnoliopsida</taxon>
        <taxon>eudicotyledons</taxon>
        <taxon>Gunneridae</taxon>
        <taxon>Pentapetalae</taxon>
        <taxon>rosids</taxon>
        <taxon>fabids</taxon>
        <taxon>Fabales</taxon>
        <taxon>Fabaceae</taxon>
        <taxon>Papilionoideae</taxon>
        <taxon>50 kb inversion clade</taxon>
        <taxon>NPAAA clade</taxon>
        <taxon>indigoferoid/millettioid clade</taxon>
        <taxon>Phaseoleae</taxon>
        <taxon>Mucuna</taxon>
    </lineage>
</organism>
<dbReference type="InterPro" id="IPR000679">
    <property type="entry name" value="Znf_GATA"/>
</dbReference>
<dbReference type="AlphaFoldDB" id="A0A371F665"/>
<name>A0A371F665_MUCPR</name>
<comment type="subcellular location">
    <subcellularLocation>
        <location evidence="1 6">Nucleus</location>
    </subcellularLocation>
</comment>
<evidence type="ECO:0000313" key="9">
    <source>
        <dbReference type="Proteomes" id="UP000257109"/>
    </source>
</evidence>
<dbReference type="PANTHER" id="PTHR46125:SF20">
    <property type="entry name" value="GATA TRANSCRIPTION FACTOR 25"/>
    <property type="match status" value="1"/>
</dbReference>
<protein>
    <submittedName>
        <fullName evidence="8">GATA transcription factor 25</fullName>
    </submittedName>
</protein>
<dbReference type="PROSITE" id="PS00344">
    <property type="entry name" value="GATA_ZN_FINGER_1"/>
    <property type="match status" value="1"/>
</dbReference>
<accession>A0A371F665</accession>
<dbReference type="CDD" id="cd00202">
    <property type="entry name" value="ZnF_GATA"/>
    <property type="match status" value="1"/>
</dbReference>
<evidence type="ECO:0000256" key="1">
    <source>
        <dbReference type="ARBA" id="ARBA00004123"/>
    </source>
</evidence>
<evidence type="ECO:0000256" key="6">
    <source>
        <dbReference type="PROSITE-ProRule" id="PRU00357"/>
    </source>
</evidence>
<dbReference type="PANTHER" id="PTHR46125">
    <property type="entry name" value="GATA TRANSCRIPTION FACTOR 28"/>
    <property type="match status" value="1"/>
</dbReference>
<dbReference type="Pfam" id="PF00320">
    <property type="entry name" value="GATA"/>
    <property type="match status" value="1"/>
</dbReference>
<evidence type="ECO:0000256" key="3">
    <source>
        <dbReference type="ARBA" id="ARBA00023125"/>
    </source>
</evidence>
<dbReference type="SMART" id="SM00401">
    <property type="entry name" value="ZnF_GATA"/>
    <property type="match status" value="1"/>
</dbReference>
<dbReference type="GO" id="GO:0043565">
    <property type="term" value="F:sequence-specific DNA binding"/>
    <property type="evidence" value="ECO:0007669"/>
    <property type="project" value="InterPro"/>
</dbReference>
<evidence type="ECO:0000256" key="2">
    <source>
        <dbReference type="ARBA" id="ARBA00023015"/>
    </source>
</evidence>
<dbReference type="InterPro" id="IPR010402">
    <property type="entry name" value="CCT_domain"/>
</dbReference>
<keyword evidence="2" id="KW-0805">Transcription regulation</keyword>
<sequence length="184" mass="20781">MDFGDGFGLISEDDDLWLSFLELENAHSDSTTTFVLEDQYLHNCSLLQCVETPPQNQKAAKEMEYPNDGRCSESRRAASLNRFRQKRKQRCFANKIRYTARQEATLKVHRSKAQLILSRKHDGPNSFHDSGQDEIQSEILCTHCGISSKCTPMMRRGPSGPGSLCNACGLSWANRGVFNYEKAV</sequence>
<comment type="caution">
    <text evidence="8">The sequence shown here is derived from an EMBL/GenBank/DDBJ whole genome shotgun (WGS) entry which is preliminary data.</text>
</comment>
<keyword evidence="3" id="KW-0238">DNA-binding</keyword>
<evidence type="ECO:0000256" key="5">
    <source>
        <dbReference type="ARBA" id="ARBA00023242"/>
    </source>
</evidence>